<dbReference type="InterPro" id="IPR029071">
    <property type="entry name" value="Ubiquitin-like_domsf"/>
</dbReference>
<feature type="transmembrane region" description="Helical" evidence="2">
    <location>
        <begin position="215"/>
        <end position="234"/>
    </location>
</feature>
<dbReference type="SUPFAM" id="SSF54236">
    <property type="entry name" value="Ubiquitin-like"/>
    <property type="match status" value="1"/>
</dbReference>
<keyword evidence="2" id="KW-0812">Transmembrane</keyword>
<feature type="compositionally biased region" description="Polar residues" evidence="1">
    <location>
        <begin position="85"/>
        <end position="100"/>
    </location>
</feature>
<dbReference type="CDD" id="cd17039">
    <property type="entry name" value="Ubl_ubiquitin_like"/>
    <property type="match status" value="1"/>
</dbReference>
<dbReference type="Pfam" id="PF13373">
    <property type="entry name" value="Dsc3_C"/>
    <property type="match status" value="1"/>
</dbReference>
<evidence type="ECO:0000259" key="3">
    <source>
        <dbReference type="Pfam" id="PF13373"/>
    </source>
</evidence>
<protein>
    <recommendedName>
        <fullName evidence="3">DSC E3 ubiquitin ligase complex subunit 3 C-terminal domain-containing protein</fullName>
    </recommendedName>
</protein>
<evidence type="ECO:0000313" key="4">
    <source>
        <dbReference type="EMBL" id="PXF41107.1"/>
    </source>
</evidence>
<name>A0A2V3IGA5_9FLOR</name>
<dbReference type="OrthoDB" id="2556122at2759"/>
<dbReference type="AlphaFoldDB" id="A0A2V3IGA5"/>
<dbReference type="InterPro" id="IPR025390">
    <property type="entry name" value="Dsc3_C"/>
</dbReference>
<proteinExistence type="predicted"/>
<evidence type="ECO:0000256" key="2">
    <source>
        <dbReference type="SAM" id="Phobius"/>
    </source>
</evidence>
<keyword evidence="2" id="KW-0472">Membrane</keyword>
<evidence type="ECO:0000313" key="5">
    <source>
        <dbReference type="Proteomes" id="UP000247409"/>
    </source>
</evidence>
<feature type="domain" description="DSC E3 ubiquitin ligase complex subunit 3 C-terminal" evidence="3">
    <location>
        <begin position="135"/>
        <end position="260"/>
    </location>
</feature>
<reference evidence="4 5" key="1">
    <citation type="journal article" date="2018" name="Mol. Biol. Evol.">
        <title>Analysis of the draft genome of the red seaweed Gracilariopsis chorda provides insights into genome size evolution in Rhodophyta.</title>
        <authorList>
            <person name="Lee J."/>
            <person name="Yang E.C."/>
            <person name="Graf L."/>
            <person name="Yang J.H."/>
            <person name="Qiu H."/>
            <person name="Zel Zion U."/>
            <person name="Chan C.X."/>
            <person name="Stephens T.G."/>
            <person name="Weber A.P.M."/>
            <person name="Boo G.H."/>
            <person name="Boo S.M."/>
            <person name="Kim K.M."/>
            <person name="Shin Y."/>
            <person name="Jung M."/>
            <person name="Lee S.J."/>
            <person name="Yim H.S."/>
            <person name="Lee J.H."/>
            <person name="Bhattacharya D."/>
            <person name="Yoon H.S."/>
        </authorList>
    </citation>
    <scope>NUCLEOTIDE SEQUENCE [LARGE SCALE GENOMIC DNA]</scope>
    <source>
        <strain evidence="4 5">SKKU-2015</strain>
        <tissue evidence="4">Whole body</tissue>
    </source>
</reference>
<accession>A0A2V3IGA5</accession>
<keyword evidence="5" id="KW-1185">Reference proteome</keyword>
<gene>
    <name evidence="4" type="ORF">BWQ96_09139</name>
</gene>
<sequence length="272" mass="29843">MSENDQEKPGLQHVRVGLPGGTVHDFELPSDATLSDVANQIIKAENLNENNVRIRLICAGKLFTDFSLLVRDIVGDGDFLHCAVSQRQDNPTEPQQQTESNRGDEYPEGNLVFEAIDVHRGVSVVIPEHSPAASDRLIDAGFTPDETRLILRHFQILQSHEAVQRERPTGDIEEGGQGAESDAEDNSEFITRIRRPHPEPRSMLSSGVEGSNADFLMGCIFGYLLGIIVLVLLLDSNATRRWRVGLIAGVATNCAFGLLRTTLDLNSSFSAT</sequence>
<feature type="region of interest" description="Disordered" evidence="1">
    <location>
        <begin position="85"/>
        <end position="108"/>
    </location>
</feature>
<dbReference type="Proteomes" id="UP000247409">
    <property type="component" value="Unassembled WGS sequence"/>
</dbReference>
<dbReference type="EMBL" id="NBIV01000234">
    <property type="protein sequence ID" value="PXF41107.1"/>
    <property type="molecule type" value="Genomic_DNA"/>
</dbReference>
<organism evidence="4 5">
    <name type="scientific">Gracilariopsis chorda</name>
    <dbReference type="NCBI Taxonomy" id="448386"/>
    <lineage>
        <taxon>Eukaryota</taxon>
        <taxon>Rhodophyta</taxon>
        <taxon>Florideophyceae</taxon>
        <taxon>Rhodymeniophycidae</taxon>
        <taxon>Gracilariales</taxon>
        <taxon>Gracilariaceae</taxon>
        <taxon>Gracilariopsis</taxon>
    </lineage>
</organism>
<evidence type="ECO:0000256" key="1">
    <source>
        <dbReference type="SAM" id="MobiDB-lite"/>
    </source>
</evidence>
<comment type="caution">
    <text evidence="4">The sequence shown here is derived from an EMBL/GenBank/DDBJ whole genome shotgun (WGS) entry which is preliminary data.</text>
</comment>
<feature type="region of interest" description="Disordered" evidence="1">
    <location>
        <begin position="163"/>
        <end position="206"/>
    </location>
</feature>
<keyword evidence="2" id="KW-1133">Transmembrane helix</keyword>